<feature type="domain" description="SWIM-type" evidence="3">
    <location>
        <begin position="540"/>
        <end position="572"/>
    </location>
</feature>
<evidence type="ECO:0000256" key="2">
    <source>
        <dbReference type="SAM" id="MobiDB-lite"/>
    </source>
</evidence>
<proteinExistence type="predicted"/>
<dbReference type="Proteomes" id="UP001419268">
    <property type="component" value="Unassembled WGS sequence"/>
</dbReference>
<dbReference type="PANTHER" id="PTHR31569:SF4">
    <property type="entry name" value="SWIM-TYPE DOMAIN-CONTAINING PROTEIN"/>
    <property type="match status" value="1"/>
</dbReference>
<dbReference type="PROSITE" id="PS50966">
    <property type="entry name" value="ZF_SWIM"/>
    <property type="match status" value="1"/>
</dbReference>
<keyword evidence="1" id="KW-0479">Metal-binding</keyword>
<organism evidence="4 5">
    <name type="scientific">Stephania cephalantha</name>
    <dbReference type="NCBI Taxonomy" id="152367"/>
    <lineage>
        <taxon>Eukaryota</taxon>
        <taxon>Viridiplantae</taxon>
        <taxon>Streptophyta</taxon>
        <taxon>Embryophyta</taxon>
        <taxon>Tracheophyta</taxon>
        <taxon>Spermatophyta</taxon>
        <taxon>Magnoliopsida</taxon>
        <taxon>Ranunculales</taxon>
        <taxon>Menispermaceae</taxon>
        <taxon>Menispermoideae</taxon>
        <taxon>Cissampelideae</taxon>
        <taxon>Stephania</taxon>
    </lineage>
</organism>
<dbReference type="InterPro" id="IPR052579">
    <property type="entry name" value="Zinc_finger_SWIM"/>
</dbReference>
<dbReference type="Pfam" id="PF10551">
    <property type="entry name" value="MULE"/>
    <property type="match status" value="1"/>
</dbReference>
<evidence type="ECO:0000256" key="1">
    <source>
        <dbReference type="PROSITE-ProRule" id="PRU00325"/>
    </source>
</evidence>
<keyword evidence="1" id="KW-0862">Zinc</keyword>
<comment type="caution">
    <text evidence="4">The sequence shown here is derived from an EMBL/GenBank/DDBJ whole genome shotgun (WGS) entry which is preliminary data.</text>
</comment>
<evidence type="ECO:0000259" key="3">
    <source>
        <dbReference type="PROSITE" id="PS50966"/>
    </source>
</evidence>
<sequence>MAQESDHKSDVDQEEGIFSGHPVKMAQESDHRSDVDQEETNEDNNSSMVDYTEQFTPTGPFRTRDELISWVQIVGKNSGFIIVVKKSDVGGNGRRGRVYLACERHGSYRVRCKMPETDEKGDKKRKRRSNTGTKKCDCPFLLNAKNPRDGVWTLTVVCGTHNHESAKYLEGHSYAGRLDNDEVNVMLQMMKSNAKPKDILLTLKDRNPTNASTLRTIYNARQKQRLIESGGRSHMQQLLHLLNEANYIECHRCYDDTSIVRDIFWAHPGSLQLLKCFPRVLFMDCSYKTNRYKYPVLQVVGVTSTDMTFSVAFGYMTDKKEDNFMWVLQKLKNMVDGWPLPEVIVTDKDLALMSAIKRVFPEAINLFSMSHVDKNVMANIKEKFAKSSEFQEFVQKWNELVYASNEFEYYRQIDLLETEYGAVQGLIPHLRSAWLNQYKEKFVTAWTNDVMHFGNTNTNNAENAHERLKRFLGTSQGNFVTLWTTIDSMIELQHLEIKASFERSLTMVVDKYQDPIFTQLRGLISKVALDKIWEELQRVPSVGVDRDSCGCVLRRTHGLPCAHELALYQHDQLPIPFGDINSHWQKLNMTPKKCDLQRDFNFKEVIQKVVEKYENSDEVGRATTVQKLIEIAAFSTTSTVVPLEKD</sequence>
<reference evidence="4 5" key="1">
    <citation type="submission" date="2024-01" db="EMBL/GenBank/DDBJ databases">
        <title>Genome assemblies of Stephania.</title>
        <authorList>
            <person name="Yang L."/>
        </authorList>
    </citation>
    <scope>NUCLEOTIDE SEQUENCE [LARGE SCALE GENOMIC DNA]</scope>
    <source>
        <strain evidence="4">JXDWG</strain>
        <tissue evidence="4">Leaf</tissue>
    </source>
</reference>
<feature type="compositionally biased region" description="Basic and acidic residues" evidence="2">
    <location>
        <begin position="1"/>
        <end position="11"/>
    </location>
</feature>
<dbReference type="GO" id="GO:0008270">
    <property type="term" value="F:zinc ion binding"/>
    <property type="evidence" value="ECO:0007669"/>
    <property type="project" value="UniProtKB-KW"/>
</dbReference>
<keyword evidence="1" id="KW-0863">Zinc-finger</keyword>
<keyword evidence="5" id="KW-1185">Reference proteome</keyword>
<dbReference type="AlphaFoldDB" id="A0AAP0I9A4"/>
<name>A0AAP0I9A4_9MAGN</name>
<evidence type="ECO:0000313" key="5">
    <source>
        <dbReference type="Proteomes" id="UP001419268"/>
    </source>
</evidence>
<dbReference type="PANTHER" id="PTHR31569">
    <property type="entry name" value="SWIM-TYPE DOMAIN-CONTAINING PROTEIN"/>
    <property type="match status" value="1"/>
</dbReference>
<gene>
    <name evidence="4" type="ORF">Scep_018501</name>
</gene>
<dbReference type="InterPro" id="IPR007527">
    <property type="entry name" value="Znf_SWIM"/>
</dbReference>
<protein>
    <recommendedName>
        <fullName evidence="3">SWIM-type domain-containing protein</fullName>
    </recommendedName>
</protein>
<accession>A0AAP0I9A4</accession>
<dbReference type="EMBL" id="JBBNAG010000008">
    <property type="protein sequence ID" value="KAK9110982.1"/>
    <property type="molecule type" value="Genomic_DNA"/>
</dbReference>
<evidence type="ECO:0000313" key="4">
    <source>
        <dbReference type="EMBL" id="KAK9110982.1"/>
    </source>
</evidence>
<feature type="region of interest" description="Disordered" evidence="2">
    <location>
        <begin position="1"/>
        <end position="50"/>
    </location>
</feature>
<dbReference type="InterPro" id="IPR018289">
    <property type="entry name" value="MULE_transposase_dom"/>
</dbReference>